<evidence type="ECO:0000256" key="6">
    <source>
        <dbReference type="ARBA" id="ARBA00023204"/>
    </source>
</evidence>
<gene>
    <name evidence="7 9" type="primary">recR</name>
    <name evidence="9" type="ORF">G0Q06_11630</name>
</gene>
<dbReference type="InterPro" id="IPR015967">
    <property type="entry name" value="Rcmb_RecR_Znf"/>
</dbReference>
<keyword evidence="4 7" id="KW-0862">Zinc</keyword>
<dbReference type="SMART" id="SM00493">
    <property type="entry name" value="TOPRIM"/>
    <property type="match status" value="1"/>
</dbReference>
<keyword evidence="6 7" id="KW-0234">DNA repair</keyword>
<dbReference type="EMBL" id="JAAGNX010000003">
    <property type="protein sequence ID" value="NDV63105.1"/>
    <property type="molecule type" value="Genomic_DNA"/>
</dbReference>
<evidence type="ECO:0000256" key="7">
    <source>
        <dbReference type="HAMAP-Rule" id="MF_00017"/>
    </source>
</evidence>
<evidence type="ECO:0000256" key="3">
    <source>
        <dbReference type="ARBA" id="ARBA00022771"/>
    </source>
</evidence>
<dbReference type="PROSITE" id="PS50880">
    <property type="entry name" value="TOPRIM"/>
    <property type="match status" value="1"/>
</dbReference>
<evidence type="ECO:0000256" key="1">
    <source>
        <dbReference type="ARBA" id="ARBA00022723"/>
    </source>
</evidence>
<dbReference type="PANTHER" id="PTHR30446">
    <property type="entry name" value="RECOMBINATION PROTEIN RECR"/>
    <property type="match status" value="1"/>
</dbReference>
<dbReference type="Pfam" id="PF02132">
    <property type="entry name" value="RecR_ZnF"/>
    <property type="match status" value="1"/>
</dbReference>
<dbReference type="HAMAP" id="MF_00017">
    <property type="entry name" value="RecR"/>
    <property type="match status" value="1"/>
</dbReference>
<comment type="similarity">
    <text evidence="7">Belongs to the RecR family.</text>
</comment>
<dbReference type="Pfam" id="PF13662">
    <property type="entry name" value="Toprim_4"/>
    <property type="match status" value="1"/>
</dbReference>
<protein>
    <recommendedName>
        <fullName evidence="7">Recombination protein RecR</fullName>
    </recommendedName>
</protein>
<dbReference type="Gene3D" id="1.10.8.420">
    <property type="entry name" value="RecR Domain 1"/>
    <property type="match status" value="1"/>
</dbReference>
<proteinExistence type="inferred from homology"/>
<feature type="zinc finger region" description="C4-type" evidence="7">
    <location>
        <begin position="55"/>
        <end position="70"/>
    </location>
</feature>
<keyword evidence="10" id="KW-1185">Reference proteome</keyword>
<dbReference type="InterPro" id="IPR034137">
    <property type="entry name" value="TOPRIM_RecR"/>
</dbReference>
<evidence type="ECO:0000256" key="4">
    <source>
        <dbReference type="ARBA" id="ARBA00022833"/>
    </source>
</evidence>
<evidence type="ECO:0000313" key="10">
    <source>
        <dbReference type="Proteomes" id="UP000478417"/>
    </source>
</evidence>
<evidence type="ECO:0000256" key="2">
    <source>
        <dbReference type="ARBA" id="ARBA00022763"/>
    </source>
</evidence>
<feature type="domain" description="Toprim" evidence="8">
    <location>
        <begin position="78"/>
        <end position="174"/>
    </location>
</feature>
<dbReference type="AlphaFoldDB" id="A0A6B2M5N6"/>
<dbReference type="SUPFAM" id="SSF111304">
    <property type="entry name" value="Recombination protein RecR"/>
    <property type="match status" value="1"/>
</dbReference>
<dbReference type="InterPro" id="IPR000093">
    <property type="entry name" value="DNA_Rcmb_RecR"/>
</dbReference>
<dbReference type="GO" id="GO:0006310">
    <property type="term" value="P:DNA recombination"/>
    <property type="evidence" value="ECO:0007669"/>
    <property type="project" value="UniProtKB-UniRule"/>
</dbReference>
<dbReference type="Pfam" id="PF21176">
    <property type="entry name" value="RecR_HhH"/>
    <property type="match status" value="1"/>
</dbReference>
<accession>A0A6B2M5N6</accession>
<name>A0A6B2M5N6_9BACT</name>
<comment type="caution">
    <text evidence="9">The sequence shown here is derived from an EMBL/GenBank/DDBJ whole genome shotgun (WGS) entry which is preliminary data.</text>
</comment>
<evidence type="ECO:0000259" key="8">
    <source>
        <dbReference type="PROSITE" id="PS50880"/>
    </source>
</evidence>
<evidence type="ECO:0000313" key="9">
    <source>
        <dbReference type="EMBL" id="NDV63105.1"/>
    </source>
</evidence>
<keyword evidence="2 7" id="KW-0227">DNA damage</keyword>
<dbReference type="PROSITE" id="PS01300">
    <property type="entry name" value="RECR"/>
    <property type="match status" value="1"/>
</dbReference>
<dbReference type="InterPro" id="IPR023627">
    <property type="entry name" value="Rcmb_RecR"/>
</dbReference>
<evidence type="ECO:0000256" key="5">
    <source>
        <dbReference type="ARBA" id="ARBA00023172"/>
    </source>
</evidence>
<dbReference type="GO" id="GO:0008270">
    <property type="term" value="F:zinc ion binding"/>
    <property type="evidence" value="ECO:0007669"/>
    <property type="project" value="UniProtKB-KW"/>
</dbReference>
<keyword evidence="1 7" id="KW-0479">Metal-binding</keyword>
<organism evidence="9 10">
    <name type="scientific">Oceanipulchritudo coccoides</name>
    <dbReference type="NCBI Taxonomy" id="2706888"/>
    <lineage>
        <taxon>Bacteria</taxon>
        <taxon>Pseudomonadati</taxon>
        <taxon>Verrucomicrobiota</taxon>
        <taxon>Opitutia</taxon>
        <taxon>Puniceicoccales</taxon>
        <taxon>Oceanipulchritudinaceae</taxon>
        <taxon>Oceanipulchritudo</taxon>
    </lineage>
</organism>
<dbReference type="GO" id="GO:0003677">
    <property type="term" value="F:DNA binding"/>
    <property type="evidence" value="ECO:0007669"/>
    <property type="project" value="UniProtKB-UniRule"/>
</dbReference>
<dbReference type="Gene3D" id="3.30.60.80">
    <property type="match status" value="1"/>
</dbReference>
<dbReference type="RefSeq" id="WP_163966143.1">
    <property type="nucleotide sequence ID" value="NZ_JAAGNX010000003.1"/>
</dbReference>
<sequence>MLSAFERLQQSLKRLPGLGYRSAERLALHLLVEKPESGTELIELLKEAVNSVHACPACGNLCEGERCDICSDTSRNPDLLCVVETVPDLRSMERAGAYRGRYHVLQGKLSPIHGVGPEHLNLESLKSRLEADGFKEVILALSNDIEGEATCHYLQEEIFSPLQIPVSRIGFGLPSGGGIPYADATTLRSALDGRRSYD</sequence>
<keyword evidence="5 7" id="KW-0233">DNA recombination</keyword>
<dbReference type="PANTHER" id="PTHR30446:SF0">
    <property type="entry name" value="RECOMBINATION PROTEIN RECR"/>
    <property type="match status" value="1"/>
</dbReference>
<dbReference type="NCBIfam" id="TIGR00615">
    <property type="entry name" value="recR"/>
    <property type="match status" value="1"/>
</dbReference>
<keyword evidence="3 7" id="KW-0863">Zinc-finger</keyword>
<dbReference type="Gene3D" id="3.40.1360.10">
    <property type="match status" value="1"/>
</dbReference>
<dbReference type="GO" id="GO:0006281">
    <property type="term" value="P:DNA repair"/>
    <property type="evidence" value="ECO:0007669"/>
    <property type="project" value="UniProtKB-UniRule"/>
</dbReference>
<reference evidence="9 10" key="1">
    <citation type="submission" date="2020-02" db="EMBL/GenBank/DDBJ databases">
        <title>Albibacoteraceae fam. nov., the first described family within the subdivision 4 Verrucomicrobia.</title>
        <authorList>
            <person name="Xi F."/>
        </authorList>
    </citation>
    <scope>NUCLEOTIDE SEQUENCE [LARGE SCALE GENOMIC DNA]</scope>
    <source>
        <strain evidence="9 10">CK1056</strain>
    </source>
</reference>
<dbReference type="InterPro" id="IPR006171">
    <property type="entry name" value="TOPRIM_dom"/>
</dbReference>
<comment type="function">
    <text evidence="7">May play a role in DNA repair. It seems to be involved in an RecBC-independent recombinational process of DNA repair. It may act with RecF and RecO.</text>
</comment>
<dbReference type="CDD" id="cd01025">
    <property type="entry name" value="TOPRIM_recR"/>
    <property type="match status" value="1"/>
</dbReference>
<dbReference type="Proteomes" id="UP000478417">
    <property type="component" value="Unassembled WGS sequence"/>
</dbReference>